<evidence type="ECO:0000313" key="14">
    <source>
        <dbReference type="Proteomes" id="UP000242501"/>
    </source>
</evidence>
<gene>
    <name evidence="13" type="ORF">SAMN05421733_11126</name>
</gene>
<keyword evidence="4 9" id="KW-0479">Metal-binding</keyword>
<proteinExistence type="inferred from homology"/>
<accession>A0A1G6JGY8</accession>
<keyword evidence="5 10" id="KW-0255">Endonuclease</keyword>
<evidence type="ECO:0000256" key="4">
    <source>
        <dbReference type="ARBA" id="ARBA00022723"/>
    </source>
</evidence>
<dbReference type="GO" id="GO:0003676">
    <property type="term" value="F:nucleic acid binding"/>
    <property type="evidence" value="ECO:0007669"/>
    <property type="project" value="InterPro"/>
</dbReference>
<protein>
    <recommendedName>
        <fullName evidence="10">Endonuclease</fullName>
        <ecNumber evidence="10">3.1.30.-</ecNumber>
    </recommendedName>
</protein>
<dbReference type="EC" id="3.1.30.-" evidence="10"/>
<dbReference type="InterPro" id="IPR044925">
    <property type="entry name" value="His-Me_finger_sf"/>
</dbReference>
<dbReference type="InterPro" id="IPR020821">
    <property type="entry name" value="ENPP1-3/EXOG-like_nuc-like"/>
</dbReference>
<reference evidence="14" key="1">
    <citation type="submission" date="2016-09" db="EMBL/GenBank/DDBJ databases">
        <authorList>
            <person name="Varghese N."/>
            <person name="Submissions S."/>
        </authorList>
    </citation>
    <scope>NUCLEOTIDE SEQUENCE [LARGE SCALE GENOMIC DNA]</scope>
    <source>
        <strain evidence="14">ANC 4422</strain>
    </source>
</reference>
<evidence type="ECO:0000256" key="2">
    <source>
        <dbReference type="ARBA" id="ARBA00010052"/>
    </source>
</evidence>
<keyword evidence="14" id="KW-1185">Reference proteome</keyword>
<dbReference type="GO" id="GO:0000014">
    <property type="term" value="F:single-stranded DNA endodeoxyribonuclease activity"/>
    <property type="evidence" value="ECO:0007669"/>
    <property type="project" value="TreeGrafter"/>
</dbReference>
<evidence type="ECO:0000256" key="5">
    <source>
        <dbReference type="ARBA" id="ARBA00022759"/>
    </source>
</evidence>
<dbReference type="InterPro" id="IPR001604">
    <property type="entry name" value="Endo_G_ENPP1-like_dom"/>
</dbReference>
<name>A0A1G6JGY8_9GAMM</name>
<dbReference type="AlphaFoldDB" id="A0A1G6JGY8"/>
<dbReference type="InterPro" id="IPR040255">
    <property type="entry name" value="Non-specific_endonuclease"/>
</dbReference>
<keyword evidence="7" id="KW-0460">Magnesium</keyword>
<evidence type="ECO:0000256" key="9">
    <source>
        <dbReference type="PIRSR" id="PIRSR640255-2"/>
    </source>
</evidence>
<comment type="similarity">
    <text evidence="2 10">Belongs to the DNA/RNA non-specific endonuclease family.</text>
</comment>
<dbReference type="PANTHER" id="PTHR13966">
    <property type="entry name" value="ENDONUCLEASE RELATED"/>
    <property type="match status" value="1"/>
</dbReference>
<keyword evidence="3 10" id="KW-0540">Nuclease</keyword>
<evidence type="ECO:0000256" key="7">
    <source>
        <dbReference type="ARBA" id="ARBA00022842"/>
    </source>
</evidence>
<dbReference type="GO" id="GO:0004521">
    <property type="term" value="F:RNA endonuclease activity"/>
    <property type="evidence" value="ECO:0007669"/>
    <property type="project" value="TreeGrafter"/>
</dbReference>
<dbReference type="SMART" id="SM00477">
    <property type="entry name" value="NUC"/>
    <property type="match status" value="1"/>
</dbReference>
<dbReference type="RefSeq" id="WP_171258578.1">
    <property type="nucleotide sequence ID" value="NZ_FMYL01000011.1"/>
</dbReference>
<dbReference type="EMBL" id="FMYL01000011">
    <property type="protein sequence ID" value="SDC17705.1"/>
    <property type="molecule type" value="Genomic_DNA"/>
</dbReference>
<feature type="domain" description="DNA/RNA non-specific endonuclease/pyrophosphatase/phosphodiesterase" evidence="12">
    <location>
        <begin position="78"/>
        <end position="267"/>
    </location>
</feature>
<organism evidence="13 14">
    <name type="scientific">Acinetobacter boissieri</name>
    <dbReference type="NCBI Taxonomy" id="1219383"/>
    <lineage>
        <taxon>Bacteria</taxon>
        <taxon>Pseudomonadati</taxon>
        <taxon>Pseudomonadota</taxon>
        <taxon>Gammaproteobacteria</taxon>
        <taxon>Moraxellales</taxon>
        <taxon>Moraxellaceae</taxon>
        <taxon>Acinetobacter</taxon>
    </lineage>
</organism>
<evidence type="ECO:0000259" key="12">
    <source>
        <dbReference type="SMART" id="SM00892"/>
    </source>
</evidence>
<evidence type="ECO:0000313" key="13">
    <source>
        <dbReference type="EMBL" id="SDC17705.1"/>
    </source>
</evidence>
<dbReference type="SMART" id="SM00892">
    <property type="entry name" value="Endonuclease_NS"/>
    <property type="match status" value="1"/>
</dbReference>
<dbReference type="Proteomes" id="UP000242501">
    <property type="component" value="Unassembled WGS sequence"/>
</dbReference>
<dbReference type="GO" id="GO:0046872">
    <property type="term" value="F:metal ion binding"/>
    <property type="evidence" value="ECO:0007669"/>
    <property type="project" value="UniProtKB-KW"/>
</dbReference>
<dbReference type="Gene3D" id="3.40.570.10">
    <property type="entry name" value="Extracellular Endonuclease, subunit A"/>
    <property type="match status" value="1"/>
</dbReference>
<evidence type="ECO:0000256" key="1">
    <source>
        <dbReference type="ARBA" id="ARBA00001946"/>
    </source>
</evidence>
<keyword evidence="6 10" id="KW-0378">Hydrolase</keyword>
<dbReference type="SUPFAM" id="SSF54060">
    <property type="entry name" value="His-Me finger endonucleases"/>
    <property type="match status" value="1"/>
</dbReference>
<evidence type="ECO:0000256" key="8">
    <source>
        <dbReference type="PIRSR" id="PIRSR640255-1"/>
    </source>
</evidence>
<evidence type="ECO:0000256" key="6">
    <source>
        <dbReference type="ARBA" id="ARBA00022801"/>
    </source>
</evidence>
<evidence type="ECO:0000256" key="10">
    <source>
        <dbReference type="RuleBase" id="RU366055"/>
    </source>
</evidence>
<evidence type="ECO:0000259" key="11">
    <source>
        <dbReference type="SMART" id="SM00477"/>
    </source>
</evidence>
<dbReference type="PROSITE" id="PS01070">
    <property type="entry name" value="NUCLEASE_NON_SPEC"/>
    <property type="match status" value="1"/>
</dbReference>
<feature type="active site" description="Proton acceptor" evidence="8">
    <location>
        <position position="141"/>
    </location>
</feature>
<dbReference type="PANTHER" id="PTHR13966:SF5">
    <property type="entry name" value="ENDONUCLEASE G, MITOCHONDRIAL"/>
    <property type="match status" value="1"/>
</dbReference>
<comment type="cofactor">
    <cofactor evidence="1 10">
        <name>Mg(2+)</name>
        <dbReference type="ChEBI" id="CHEBI:18420"/>
    </cofactor>
</comment>
<sequence length="359" mass="39955">MKSETALNCFKTYVMSKKATISSGIYLSIVLGVLLPHTAIAGTTDSLWSKTSCTSQFYNHAPPYLVKDSLKKNTTPICFHGFNVMYSGVSKTPFWSAEYLTPERLSQKIKRQDSFHEEDRVSSIYRSTLRDYKGSGYDRGHMSPNGDMPDELSQYDSFSLANMVPQAPKNNQEIWRMLEEATRGMVTKQKQDVYVVTGPIFAGQKIQTIGNGVFVPSVVFKAVYYPKTGVIGAYYAPNNNSLQVNVVSVCQIEALTGINIFPTLSEATKRKVYDLPESTADVKANRTPAYLSTDTKSNCAQEVTPEELTALKKQFTAPNRPSGEGDVVSKDATHSSLVLFLKRILMDLLEFFVKMMAKS</sequence>
<dbReference type="STRING" id="1219383.SAMN05421733_11126"/>
<feature type="domain" description="ENPP1-3/EXOG-like endonuclease/phosphodiesterase" evidence="11">
    <location>
        <begin position="79"/>
        <end position="267"/>
    </location>
</feature>
<dbReference type="InterPro" id="IPR044929">
    <property type="entry name" value="DNA/RNA_non-sp_Endonuclease_sf"/>
</dbReference>
<feature type="binding site" evidence="9">
    <location>
        <position position="171"/>
    </location>
    <ligand>
        <name>Mg(2+)</name>
        <dbReference type="ChEBI" id="CHEBI:18420"/>
        <note>catalytic</note>
    </ligand>
</feature>
<dbReference type="InterPro" id="IPR018524">
    <property type="entry name" value="DNA/RNA_endonuclease_AS"/>
</dbReference>
<dbReference type="Pfam" id="PF01223">
    <property type="entry name" value="Endonuclease_NS"/>
    <property type="match status" value="1"/>
</dbReference>
<evidence type="ECO:0000256" key="3">
    <source>
        <dbReference type="ARBA" id="ARBA00022722"/>
    </source>
</evidence>